<comment type="caution">
    <text evidence="1">The sequence shown here is derived from an EMBL/GenBank/DDBJ whole genome shotgun (WGS) entry which is preliminary data.</text>
</comment>
<protein>
    <submittedName>
        <fullName evidence="1">Uncharacterized protein</fullName>
    </submittedName>
</protein>
<gene>
    <name evidence="1" type="ORF">DV515_00014940</name>
</gene>
<evidence type="ECO:0000313" key="2">
    <source>
        <dbReference type="Proteomes" id="UP000276834"/>
    </source>
</evidence>
<sequence length="59" mass="6635">MAACAHPPSSAAIRRPRRLRCLRGSQPIGLRLGSCCADPEGFRKPPGRRKWIQGTWHRN</sequence>
<dbReference type="AlphaFoldDB" id="A0A3L8RWQ6"/>
<proteinExistence type="predicted"/>
<dbReference type="EMBL" id="QUSF01000150">
    <property type="protein sequence ID" value="RLV89294.1"/>
    <property type="molecule type" value="Genomic_DNA"/>
</dbReference>
<name>A0A3L8RWQ6_CHLGU</name>
<dbReference type="Proteomes" id="UP000276834">
    <property type="component" value="Unassembled WGS sequence"/>
</dbReference>
<accession>A0A3L8RWQ6</accession>
<evidence type="ECO:0000313" key="1">
    <source>
        <dbReference type="EMBL" id="RLV89294.1"/>
    </source>
</evidence>
<organism evidence="1 2">
    <name type="scientific">Chloebia gouldiae</name>
    <name type="common">Gouldian finch</name>
    <name type="synonym">Erythrura gouldiae</name>
    <dbReference type="NCBI Taxonomy" id="44316"/>
    <lineage>
        <taxon>Eukaryota</taxon>
        <taxon>Metazoa</taxon>
        <taxon>Chordata</taxon>
        <taxon>Craniata</taxon>
        <taxon>Vertebrata</taxon>
        <taxon>Euteleostomi</taxon>
        <taxon>Archelosauria</taxon>
        <taxon>Archosauria</taxon>
        <taxon>Dinosauria</taxon>
        <taxon>Saurischia</taxon>
        <taxon>Theropoda</taxon>
        <taxon>Coelurosauria</taxon>
        <taxon>Aves</taxon>
        <taxon>Neognathae</taxon>
        <taxon>Neoaves</taxon>
        <taxon>Telluraves</taxon>
        <taxon>Australaves</taxon>
        <taxon>Passeriformes</taxon>
        <taxon>Passeroidea</taxon>
        <taxon>Passeridae</taxon>
        <taxon>Chloebia</taxon>
    </lineage>
</organism>
<reference evidence="1 2" key="1">
    <citation type="journal article" date="2018" name="Proc. R. Soc. B">
        <title>A non-coding region near Follistatin controls head colour polymorphism in the Gouldian finch.</title>
        <authorList>
            <person name="Toomey M.B."/>
            <person name="Marques C.I."/>
            <person name="Andrade P."/>
            <person name="Araujo P.M."/>
            <person name="Sabatino S."/>
            <person name="Gazda M.A."/>
            <person name="Afonso S."/>
            <person name="Lopes R.J."/>
            <person name="Corbo J.C."/>
            <person name="Carneiro M."/>
        </authorList>
    </citation>
    <scope>NUCLEOTIDE SEQUENCE [LARGE SCALE GENOMIC DNA]</scope>
    <source>
        <strain evidence="1">Red01</strain>
        <tissue evidence="1">Muscle</tissue>
    </source>
</reference>
<keyword evidence="2" id="KW-1185">Reference proteome</keyword>